<evidence type="ECO:0000313" key="1">
    <source>
        <dbReference type="EMBL" id="RDL44559.1"/>
    </source>
</evidence>
<dbReference type="Pfam" id="PF10604">
    <property type="entry name" value="Polyketide_cyc2"/>
    <property type="match status" value="1"/>
</dbReference>
<comment type="caution">
    <text evidence="1">The sequence shown here is derived from an EMBL/GenBank/DDBJ whole genome shotgun (WGS) entry which is preliminary data.</text>
</comment>
<protein>
    <recommendedName>
        <fullName evidence="3">Bacterial transcription activator effector binding domain-containing protein</fullName>
    </recommendedName>
</protein>
<dbReference type="SUPFAM" id="SSF55136">
    <property type="entry name" value="Probable bacterial effector-binding domain"/>
    <property type="match status" value="1"/>
</dbReference>
<reference evidence="1 2" key="1">
    <citation type="submission" date="2018-06" db="EMBL/GenBank/DDBJ databases">
        <title>Marinomonas sp. YLB-05 draft genome sequence.</title>
        <authorList>
            <person name="Yu L."/>
            <person name="Tang X."/>
        </authorList>
    </citation>
    <scope>NUCLEOTIDE SEQUENCE [LARGE SCALE GENOMIC DNA]</scope>
    <source>
        <strain evidence="1 2">YLB-05</strain>
    </source>
</reference>
<dbReference type="Gene3D" id="3.20.80.10">
    <property type="entry name" value="Regulatory factor, effector binding domain"/>
    <property type="match status" value="1"/>
</dbReference>
<dbReference type="CDD" id="cd07812">
    <property type="entry name" value="SRPBCC"/>
    <property type="match status" value="1"/>
</dbReference>
<gene>
    <name evidence="1" type="ORF">DN730_09210</name>
</gene>
<dbReference type="InterPro" id="IPR019587">
    <property type="entry name" value="Polyketide_cyclase/dehydratase"/>
</dbReference>
<dbReference type="SUPFAM" id="SSF55961">
    <property type="entry name" value="Bet v1-like"/>
    <property type="match status" value="1"/>
</dbReference>
<proteinExistence type="predicted"/>
<dbReference type="InterPro" id="IPR023393">
    <property type="entry name" value="START-like_dom_sf"/>
</dbReference>
<dbReference type="Gene3D" id="3.30.530.20">
    <property type="match status" value="1"/>
</dbReference>
<evidence type="ECO:0008006" key="3">
    <source>
        <dbReference type="Google" id="ProtNLM"/>
    </source>
</evidence>
<dbReference type="RefSeq" id="WP_115467822.1">
    <property type="nucleotide sequence ID" value="NZ_QKRA01000003.1"/>
</dbReference>
<dbReference type="Proteomes" id="UP000254326">
    <property type="component" value="Unassembled WGS sequence"/>
</dbReference>
<keyword evidence="2" id="KW-1185">Reference proteome</keyword>
<name>A0A370U9U8_9GAMM</name>
<organism evidence="1 2">
    <name type="scientific">Marinomonas piezotolerans</name>
    <dbReference type="NCBI Taxonomy" id="2213058"/>
    <lineage>
        <taxon>Bacteria</taxon>
        <taxon>Pseudomonadati</taxon>
        <taxon>Pseudomonadota</taxon>
        <taxon>Gammaproteobacteria</taxon>
        <taxon>Oceanospirillales</taxon>
        <taxon>Oceanospirillaceae</taxon>
        <taxon>Marinomonas</taxon>
    </lineage>
</organism>
<dbReference type="InterPro" id="IPR011256">
    <property type="entry name" value="Reg_factor_effector_dom_sf"/>
</dbReference>
<dbReference type="EMBL" id="QKRA01000003">
    <property type="protein sequence ID" value="RDL44559.1"/>
    <property type="molecule type" value="Genomic_DNA"/>
</dbReference>
<dbReference type="OrthoDB" id="9807923at2"/>
<evidence type="ECO:0000313" key="2">
    <source>
        <dbReference type="Proteomes" id="UP000254326"/>
    </source>
</evidence>
<accession>A0A370U9U8</accession>
<sequence>MVIGIITFTLLGIGLLGYMLFTHRSCYVHHTSILQAPPQKLFDQLSQLESWPSWLPWVDYDNTPTITFEESPSTTIESAVISIKSQALGTVTCRVTDYQVNDSLTFQVLSDKLFFGVLDITVSHQLSETGECVIHLTGYNELAFWQRHKQPQQLNQLYADLKLMLVKIQSYVDKDPKYALQIELEDCKQLENVDAVTRPFIVSDQPMSQKMEQGFQDLITSLGPDNPPAGPRFALYETADPSHHYFVGKLGVPIQCFTPCNAHPEKIVLKGLYASLRFQGSYQYLGLGWHILNRYCECHGLKVGNHRPKIEIYEVSPHDTSTPQDYVTILRAPIQ</sequence>
<dbReference type="AlphaFoldDB" id="A0A370U9U8"/>